<sequence>MRINEGIGRENLIDQIVYITGKARQFYQAMSPYELAMELKIAKLQAGLI</sequence>
<reference evidence="2 4" key="2">
    <citation type="submission" date="2020-06" db="EMBL/GenBank/DDBJ databases">
        <title>Pan-genome analysis of Streptococcus suis serotype 2 revealed genomic diversity among strains of different virulence.</title>
        <authorList>
            <person name="Guo G."/>
            <person name="Zhang W."/>
        </authorList>
    </citation>
    <scope>NUCLEOTIDE SEQUENCE [LARGE SCALE GENOMIC DNA]</scope>
    <source>
        <strain evidence="2 4">ZJ92091101</strain>
    </source>
</reference>
<dbReference type="RefSeq" id="WP_153601467.1">
    <property type="nucleotide sequence ID" value="NZ_BCBZ01000002.1"/>
</dbReference>
<organism evidence="1 3">
    <name type="scientific">Streptococcus suis</name>
    <dbReference type="NCBI Taxonomy" id="1307"/>
    <lineage>
        <taxon>Bacteria</taxon>
        <taxon>Bacillati</taxon>
        <taxon>Bacillota</taxon>
        <taxon>Bacilli</taxon>
        <taxon>Lactobacillales</taxon>
        <taxon>Streptococcaceae</taxon>
        <taxon>Streptococcus</taxon>
    </lineage>
</organism>
<gene>
    <name evidence="1" type="ORF">ERS132536_00288</name>
    <name evidence="2" type="ORF">HU146_06025</name>
</gene>
<evidence type="ECO:0000313" key="3">
    <source>
        <dbReference type="Proteomes" id="UP000075182"/>
    </source>
</evidence>
<proteinExistence type="predicted"/>
<reference evidence="1 3" key="1">
    <citation type="submission" date="2016-02" db="EMBL/GenBank/DDBJ databases">
        <authorList>
            <consortium name="Pathogen Informatics"/>
        </authorList>
    </citation>
    <scope>NUCLEOTIDE SEQUENCE [LARGE SCALE GENOMIC DNA]</scope>
    <source>
        <strain evidence="1 3">SS999</strain>
    </source>
</reference>
<dbReference type="AlphaFoldDB" id="A0A0Z8UUB9"/>
<evidence type="ECO:0000313" key="1">
    <source>
        <dbReference type="EMBL" id="CYX44002.1"/>
    </source>
</evidence>
<protein>
    <submittedName>
        <fullName evidence="1">Uncharacterized protein</fullName>
    </submittedName>
</protein>
<dbReference type="EMBL" id="FIMD01000001">
    <property type="protein sequence ID" value="CYX44002.1"/>
    <property type="molecule type" value="Genomic_DNA"/>
</dbReference>
<dbReference type="EMBL" id="JABXEU010000014">
    <property type="protein sequence ID" value="NVH36819.1"/>
    <property type="molecule type" value="Genomic_DNA"/>
</dbReference>
<dbReference type="Proteomes" id="UP000548355">
    <property type="component" value="Unassembled WGS sequence"/>
</dbReference>
<evidence type="ECO:0000313" key="2">
    <source>
        <dbReference type="EMBL" id="NVH36819.1"/>
    </source>
</evidence>
<dbReference type="Proteomes" id="UP000075182">
    <property type="component" value="Unassembled WGS sequence"/>
</dbReference>
<accession>A0A0Z8UUB9</accession>
<dbReference type="OrthoDB" id="9760950at2"/>
<name>A0A0Z8UUB9_STRSU</name>
<evidence type="ECO:0000313" key="4">
    <source>
        <dbReference type="Proteomes" id="UP000548355"/>
    </source>
</evidence>